<evidence type="ECO:0000313" key="1">
    <source>
        <dbReference type="EMBL" id="MCG7944897.1"/>
    </source>
</evidence>
<sequence>MNDSDENKKIVEVEEQQKEVEKLLQNRNDDYAYGREVLYASAERLQDVMEMALEIASESSHPRAIEVATNTATALSDIAKKLMAHQQDIEKLNNPAGSNPQTLNQNVNVKLSTKDLLEMIKSEE</sequence>
<protein>
    <recommendedName>
        <fullName evidence="3">Terminase</fullName>
    </recommendedName>
</protein>
<proteinExistence type="predicted"/>
<dbReference type="Proteomes" id="UP000886667">
    <property type="component" value="Unassembled WGS sequence"/>
</dbReference>
<reference evidence="1" key="1">
    <citation type="journal article" date="2021" name="Proc. Natl. Acad. Sci. U.S.A.">
        <title>Global biogeography of chemosynthetic symbionts reveals both localized and globally distributed symbiont groups. .</title>
        <authorList>
            <person name="Osvatic J.T."/>
            <person name="Wilkins L.G.E."/>
            <person name="Leibrecht L."/>
            <person name="Leray M."/>
            <person name="Zauner S."/>
            <person name="Polzin J."/>
            <person name="Camacho Y."/>
            <person name="Gros O."/>
            <person name="van Gils J.A."/>
            <person name="Eisen J.A."/>
            <person name="Petersen J.M."/>
            <person name="Yuen B."/>
        </authorList>
    </citation>
    <scope>NUCLEOTIDE SEQUENCE</scope>
    <source>
        <strain evidence="1">MAGclacostrist064TRANS</strain>
    </source>
</reference>
<name>A0A9E4K9J4_9GAMM</name>
<accession>A0A9E4K9J4</accession>
<dbReference type="EMBL" id="JAEPCM010000016">
    <property type="protein sequence ID" value="MCG7944897.1"/>
    <property type="molecule type" value="Genomic_DNA"/>
</dbReference>
<organism evidence="1 2">
    <name type="scientific">Candidatus Thiodiazotropha taylori</name>
    <dbReference type="NCBI Taxonomy" id="2792791"/>
    <lineage>
        <taxon>Bacteria</taxon>
        <taxon>Pseudomonadati</taxon>
        <taxon>Pseudomonadota</taxon>
        <taxon>Gammaproteobacteria</taxon>
        <taxon>Chromatiales</taxon>
        <taxon>Sedimenticolaceae</taxon>
        <taxon>Candidatus Thiodiazotropha</taxon>
    </lineage>
</organism>
<evidence type="ECO:0008006" key="3">
    <source>
        <dbReference type="Google" id="ProtNLM"/>
    </source>
</evidence>
<dbReference type="Gene3D" id="1.10.287.1060">
    <property type="entry name" value="ESAT-6-like"/>
    <property type="match status" value="1"/>
</dbReference>
<gene>
    <name evidence="1" type="ORF">JAZ07_00970</name>
</gene>
<evidence type="ECO:0000313" key="2">
    <source>
        <dbReference type="Proteomes" id="UP000886667"/>
    </source>
</evidence>
<dbReference type="AlphaFoldDB" id="A0A9E4K9J4"/>
<comment type="caution">
    <text evidence="1">The sequence shown here is derived from an EMBL/GenBank/DDBJ whole genome shotgun (WGS) entry which is preliminary data.</text>
</comment>